<sequence length="226" mass="26930">MWYWDLKMWLEFDRFNRNQDNIVNRVIKDVYDGAKTGVRIVEGDLEHFPIFMGLYQGSNLSTFLFALMMDELMLHIQCEVELGRTKTTYLECKFSGITHEANAEEISSIMSIIKGNGEIDSDVTHRIGAGWMKWRLASSVLHNKNMPPGLKDAEMRMLRWMYEHTKRDIIRNKDIWDKVRVASAVDKMWLRWFRYARKRCTYAPMRRCERLTMMGLRRGRSKPKKY</sequence>
<proteinExistence type="predicted"/>
<dbReference type="PANTHER" id="PTHR46238">
    <property type="entry name" value="REVERSE TRANSCRIPTASE DOMAIN-CONTAINING PROTEIN"/>
    <property type="match status" value="1"/>
</dbReference>
<organism evidence="1 2">
    <name type="scientific">Solanum commersonii</name>
    <name type="common">Commerson's wild potato</name>
    <name type="synonym">Commerson's nightshade</name>
    <dbReference type="NCBI Taxonomy" id="4109"/>
    <lineage>
        <taxon>Eukaryota</taxon>
        <taxon>Viridiplantae</taxon>
        <taxon>Streptophyta</taxon>
        <taxon>Embryophyta</taxon>
        <taxon>Tracheophyta</taxon>
        <taxon>Spermatophyta</taxon>
        <taxon>Magnoliopsida</taxon>
        <taxon>eudicotyledons</taxon>
        <taxon>Gunneridae</taxon>
        <taxon>Pentapetalae</taxon>
        <taxon>asterids</taxon>
        <taxon>lamiids</taxon>
        <taxon>Solanales</taxon>
        <taxon>Solanaceae</taxon>
        <taxon>Solanoideae</taxon>
        <taxon>Solaneae</taxon>
        <taxon>Solanum</taxon>
    </lineage>
</organism>
<comment type="caution">
    <text evidence="1">The sequence shown here is derived from an EMBL/GenBank/DDBJ whole genome shotgun (WGS) entry which is preliminary data.</text>
</comment>
<evidence type="ECO:0008006" key="3">
    <source>
        <dbReference type="Google" id="ProtNLM"/>
    </source>
</evidence>
<reference evidence="1 2" key="1">
    <citation type="submission" date="2020-09" db="EMBL/GenBank/DDBJ databases">
        <title>De no assembly of potato wild relative species, Solanum commersonii.</title>
        <authorList>
            <person name="Cho K."/>
        </authorList>
    </citation>
    <scope>NUCLEOTIDE SEQUENCE [LARGE SCALE GENOMIC DNA]</scope>
    <source>
        <strain evidence="1">LZ3.2</strain>
        <tissue evidence="1">Leaf</tissue>
    </source>
</reference>
<dbReference type="AlphaFoldDB" id="A0A9J5YNN3"/>
<dbReference type="OrthoDB" id="768353at2759"/>
<protein>
    <recommendedName>
        <fullName evidence="3">Reverse transcriptase domain-containing protein</fullName>
    </recommendedName>
</protein>
<gene>
    <name evidence="1" type="ORF">H5410_032927</name>
</gene>
<dbReference type="EMBL" id="JACXVP010000006">
    <property type="protein sequence ID" value="KAG5601557.1"/>
    <property type="molecule type" value="Genomic_DNA"/>
</dbReference>
<dbReference type="Proteomes" id="UP000824120">
    <property type="component" value="Chromosome 6"/>
</dbReference>
<keyword evidence="2" id="KW-1185">Reference proteome</keyword>
<accession>A0A9J5YNN3</accession>
<name>A0A9J5YNN3_SOLCO</name>
<dbReference type="PANTHER" id="PTHR46238:SF8">
    <property type="entry name" value="ENDONUCLEASE_EXONUCLEASE_PHOSPHATASE DOMAIN-CONTAINING PROTEIN"/>
    <property type="match status" value="1"/>
</dbReference>
<evidence type="ECO:0000313" key="1">
    <source>
        <dbReference type="EMBL" id="KAG5601557.1"/>
    </source>
</evidence>
<evidence type="ECO:0000313" key="2">
    <source>
        <dbReference type="Proteomes" id="UP000824120"/>
    </source>
</evidence>